<evidence type="ECO:0000313" key="2">
    <source>
        <dbReference type="EMBL" id="QCI59503.1"/>
    </source>
</evidence>
<dbReference type="RefSeq" id="WP_036629957.1">
    <property type="nucleotide sequence ID" value="NZ_CAUWCU010000051.1"/>
</dbReference>
<organism evidence="2 3">
    <name type="scientific">Dysosmobacter welbionis</name>
    <dbReference type="NCBI Taxonomy" id="2093857"/>
    <lineage>
        <taxon>Bacteria</taxon>
        <taxon>Bacillati</taxon>
        <taxon>Bacillota</taxon>
        <taxon>Clostridia</taxon>
        <taxon>Eubacteriales</taxon>
        <taxon>Oscillospiraceae</taxon>
        <taxon>Dysosmobacter</taxon>
    </lineage>
</organism>
<dbReference type="KEGG" id="obj:EIO64_09995"/>
<keyword evidence="3" id="KW-1185">Reference proteome</keyword>
<dbReference type="EMBL" id="CP034413">
    <property type="protein sequence ID" value="QCI59503.1"/>
    <property type="molecule type" value="Genomic_DNA"/>
</dbReference>
<evidence type="ECO:0000313" key="3">
    <source>
        <dbReference type="Proteomes" id="UP000298642"/>
    </source>
</evidence>
<reference evidence="3" key="1">
    <citation type="submission" date="2018-12" db="EMBL/GenBank/DDBJ databases">
        <title>Dusodibacter welbiota gen. nov., sp. nov., isolated from human faeces and emended description of the Oscillibacter genus.</title>
        <authorList>
            <person name="Le Roy T."/>
            <person name="Van der Smissen P."/>
            <person name="Delzenne N."/>
            <person name="Muccioli G."/>
            <person name="Collet J.F."/>
            <person name="Cani P.D."/>
        </authorList>
    </citation>
    <scope>NUCLEOTIDE SEQUENCE [LARGE SCALE GENOMIC DNA]</scope>
    <source>
        <strain evidence="3">J115</strain>
    </source>
</reference>
<proteinExistence type="predicted"/>
<dbReference type="AlphaFoldDB" id="A0A4D7APM6"/>
<dbReference type="Proteomes" id="UP000298642">
    <property type="component" value="Chromosome"/>
</dbReference>
<dbReference type="GeneID" id="89520668"/>
<evidence type="ECO:0000256" key="1">
    <source>
        <dbReference type="SAM" id="MobiDB-lite"/>
    </source>
</evidence>
<accession>A0A4D7APM6</accession>
<feature type="region of interest" description="Disordered" evidence="1">
    <location>
        <begin position="56"/>
        <end position="85"/>
    </location>
</feature>
<gene>
    <name evidence="2" type="ORF">EIO64_09995</name>
</gene>
<sequence length="85" mass="9805">MALYEKRDDVYCGSCGHFTRHYIWRDGRQARNAPNGCFLPLSLGHCAHPRMKDRREDQSCPLWIPRTPDQDPPDTRLPGANAPDR</sequence>
<protein>
    <submittedName>
        <fullName evidence="2">Uncharacterized protein</fullName>
    </submittedName>
</protein>
<name>A0A4D7APM6_9FIRM</name>